<organism evidence="1 2">
    <name type="scientific">Zizania palustris</name>
    <name type="common">Northern wild rice</name>
    <dbReference type="NCBI Taxonomy" id="103762"/>
    <lineage>
        <taxon>Eukaryota</taxon>
        <taxon>Viridiplantae</taxon>
        <taxon>Streptophyta</taxon>
        <taxon>Embryophyta</taxon>
        <taxon>Tracheophyta</taxon>
        <taxon>Spermatophyta</taxon>
        <taxon>Magnoliopsida</taxon>
        <taxon>Liliopsida</taxon>
        <taxon>Poales</taxon>
        <taxon>Poaceae</taxon>
        <taxon>BOP clade</taxon>
        <taxon>Oryzoideae</taxon>
        <taxon>Oryzeae</taxon>
        <taxon>Zizaniinae</taxon>
        <taxon>Zizania</taxon>
    </lineage>
</organism>
<sequence length="78" mass="8286">MHIVKTEFFSDNCFPPPNRTALPPPKLSSLLSHAIPAIPAIRAMAPNHAGLAAAPISCTAAPCFLHALRSVGFLRRSV</sequence>
<protein>
    <submittedName>
        <fullName evidence="1">Uncharacterized protein</fullName>
    </submittedName>
</protein>
<evidence type="ECO:0000313" key="2">
    <source>
        <dbReference type="Proteomes" id="UP000729402"/>
    </source>
</evidence>
<reference evidence="1" key="1">
    <citation type="journal article" date="2021" name="bioRxiv">
        <title>Whole Genome Assembly and Annotation of Northern Wild Rice, Zizania palustris L., Supports a Whole Genome Duplication in the Zizania Genus.</title>
        <authorList>
            <person name="Haas M."/>
            <person name="Kono T."/>
            <person name="Macchietto M."/>
            <person name="Millas R."/>
            <person name="McGilp L."/>
            <person name="Shao M."/>
            <person name="Duquette J."/>
            <person name="Hirsch C.N."/>
            <person name="Kimball J."/>
        </authorList>
    </citation>
    <scope>NUCLEOTIDE SEQUENCE</scope>
    <source>
        <tissue evidence="1">Fresh leaf tissue</tissue>
    </source>
</reference>
<gene>
    <name evidence="1" type="ORF">GUJ93_ZPchr0010g10157</name>
</gene>
<name>A0A8J5SZ83_ZIZPA</name>
<accession>A0A8J5SZ83</accession>
<comment type="caution">
    <text evidence="1">The sequence shown here is derived from an EMBL/GenBank/DDBJ whole genome shotgun (WGS) entry which is preliminary data.</text>
</comment>
<dbReference type="EMBL" id="JAAALK010000082">
    <property type="protein sequence ID" value="KAG8083893.1"/>
    <property type="molecule type" value="Genomic_DNA"/>
</dbReference>
<reference evidence="1" key="2">
    <citation type="submission" date="2021-02" db="EMBL/GenBank/DDBJ databases">
        <authorList>
            <person name="Kimball J.A."/>
            <person name="Haas M.W."/>
            <person name="Macchietto M."/>
            <person name="Kono T."/>
            <person name="Duquette J."/>
            <person name="Shao M."/>
        </authorList>
    </citation>
    <scope>NUCLEOTIDE SEQUENCE</scope>
    <source>
        <tissue evidence="1">Fresh leaf tissue</tissue>
    </source>
</reference>
<dbReference type="Proteomes" id="UP000729402">
    <property type="component" value="Unassembled WGS sequence"/>
</dbReference>
<keyword evidence="2" id="KW-1185">Reference proteome</keyword>
<evidence type="ECO:0000313" key="1">
    <source>
        <dbReference type="EMBL" id="KAG8083893.1"/>
    </source>
</evidence>
<proteinExistence type="predicted"/>
<dbReference type="AlphaFoldDB" id="A0A8J5SZ83"/>